<protein>
    <submittedName>
        <fullName evidence="2">Uncharacterized protein</fullName>
    </submittedName>
</protein>
<name>A0ABV0W602_9TELE</name>
<sequence length="106" mass="12070">MHRFGKNESVPQSGRLRKAWSDKKNHARTIKPVPSTDSELPSGKIHSGQLLRGMHKIYVRTQGEEEDKEVISPKGPKEQKDCTFMAAQINSTRTTKLQLVLNWIKC</sequence>
<proteinExistence type="predicted"/>
<accession>A0ABV0W602</accession>
<evidence type="ECO:0000313" key="3">
    <source>
        <dbReference type="Proteomes" id="UP001444071"/>
    </source>
</evidence>
<gene>
    <name evidence="2" type="ORF">XENORESO_021130</name>
</gene>
<evidence type="ECO:0000256" key="1">
    <source>
        <dbReference type="SAM" id="MobiDB-lite"/>
    </source>
</evidence>
<evidence type="ECO:0000313" key="2">
    <source>
        <dbReference type="EMBL" id="MEQ2264870.1"/>
    </source>
</evidence>
<reference evidence="2 3" key="1">
    <citation type="submission" date="2021-06" db="EMBL/GenBank/DDBJ databases">
        <authorList>
            <person name="Palmer J.M."/>
        </authorList>
    </citation>
    <scope>NUCLEOTIDE SEQUENCE [LARGE SCALE GENOMIC DNA]</scope>
    <source>
        <strain evidence="2 3">XR_2019</strain>
        <tissue evidence="2">Muscle</tissue>
    </source>
</reference>
<dbReference type="Proteomes" id="UP001444071">
    <property type="component" value="Unassembled WGS sequence"/>
</dbReference>
<comment type="caution">
    <text evidence="2">The sequence shown here is derived from an EMBL/GenBank/DDBJ whole genome shotgun (WGS) entry which is preliminary data.</text>
</comment>
<dbReference type="EMBL" id="JAHRIM010030902">
    <property type="protein sequence ID" value="MEQ2264870.1"/>
    <property type="molecule type" value="Genomic_DNA"/>
</dbReference>
<feature type="region of interest" description="Disordered" evidence="1">
    <location>
        <begin position="1"/>
        <end position="46"/>
    </location>
</feature>
<organism evidence="2 3">
    <name type="scientific">Xenotaenia resolanae</name>
    <dbReference type="NCBI Taxonomy" id="208358"/>
    <lineage>
        <taxon>Eukaryota</taxon>
        <taxon>Metazoa</taxon>
        <taxon>Chordata</taxon>
        <taxon>Craniata</taxon>
        <taxon>Vertebrata</taxon>
        <taxon>Euteleostomi</taxon>
        <taxon>Actinopterygii</taxon>
        <taxon>Neopterygii</taxon>
        <taxon>Teleostei</taxon>
        <taxon>Neoteleostei</taxon>
        <taxon>Acanthomorphata</taxon>
        <taxon>Ovalentaria</taxon>
        <taxon>Atherinomorphae</taxon>
        <taxon>Cyprinodontiformes</taxon>
        <taxon>Goodeidae</taxon>
        <taxon>Xenotaenia</taxon>
    </lineage>
</organism>
<keyword evidence="3" id="KW-1185">Reference proteome</keyword>